<gene>
    <name evidence="1" type="ORF">ATEIFO6365_0015000700</name>
</gene>
<evidence type="ECO:0000313" key="1">
    <source>
        <dbReference type="EMBL" id="GFF21436.1"/>
    </source>
</evidence>
<dbReference type="PANTHER" id="PTHR34706:SF2">
    <property type="entry name" value="RFEF"/>
    <property type="match status" value="1"/>
</dbReference>
<accession>A0A5M3ZGV2</accession>
<dbReference type="VEuPathDB" id="FungiDB:ATEG_10375"/>
<reference evidence="1 2" key="1">
    <citation type="submission" date="2020-01" db="EMBL/GenBank/DDBJ databases">
        <title>Aspergillus terreus IFO 6365 whole genome shotgun sequence.</title>
        <authorList>
            <person name="Kanamasa S."/>
            <person name="Takahashi H."/>
        </authorList>
    </citation>
    <scope>NUCLEOTIDE SEQUENCE [LARGE SCALE GENOMIC DNA]</scope>
    <source>
        <strain evidence="1 2">IFO 6365</strain>
    </source>
</reference>
<dbReference type="EMBL" id="BLJY01000015">
    <property type="protein sequence ID" value="GFF21436.1"/>
    <property type="molecule type" value="Genomic_DNA"/>
</dbReference>
<organism evidence="1 2">
    <name type="scientific">Aspergillus terreus</name>
    <dbReference type="NCBI Taxonomy" id="33178"/>
    <lineage>
        <taxon>Eukaryota</taxon>
        <taxon>Fungi</taxon>
        <taxon>Dikarya</taxon>
        <taxon>Ascomycota</taxon>
        <taxon>Pezizomycotina</taxon>
        <taxon>Eurotiomycetes</taxon>
        <taxon>Eurotiomycetidae</taxon>
        <taxon>Eurotiales</taxon>
        <taxon>Aspergillaceae</taxon>
        <taxon>Aspergillus</taxon>
        <taxon>Aspergillus subgen. Circumdati</taxon>
    </lineage>
</organism>
<dbReference type="OrthoDB" id="4497764at2759"/>
<dbReference type="AlphaFoldDB" id="A0A5M3ZGV2"/>
<comment type="caution">
    <text evidence="1">The sequence shown here is derived from an EMBL/GenBank/DDBJ whole genome shotgun (WGS) entry which is preliminary data.</text>
</comment>
<name>A0A5M3ZGV2_ASPTE</name>
<keyword evidence="2" id="KW-1185">Reference proteome</keyword>
<evidence type="ECO:0000313" key="2">
    <source>
        <dbReference type="Proteomes" id="UP000452235"/>
    </source>
</evidence>
<protein>
    <submittedName>
        <fullName evidence="1">Uncharacterized protein</fullName>
    </submittedName>
</protein>
<dbReference type="Proteomes" id="UP000452235">
    <property type="component" value="Unassembled WGS sequence"/>
</dbReference>
<dbReference type="PANTHER" id="PTHR34706">
    <property type="entry name" value="SLR1338 PROTEIN"/>
    <property type="match status" value="1"/>
</dbReference>
<proteinExistence type="predicted"/>
<sequence length="545" mass="61271">MDYKITIKNKASPDRSYCIVAQPPTVDNIDKSQLLTPVVEAVGPTRLNDKNAFTFNFEYFAFVGTENTKANGRKEIDLKNFEPIKLASERENGSIIETYFAPPEQFIIRKSSDEVSDAGAFKIACGENGPPRGSRHNYIVGLAIRWGNEADPIPIAAMPFQVKKDYCIAPSGIMCVGPNYPILLQGEVVDSKKMTFAAIQFPRGANHVKVFEDNREDFFMEGSEEKLPKGSLVAISQGQSQAYQIPRFDHEPRKAKHAAKVPPKWLTEAEAAGLSTRPGYHDVETLKVVARNAEKWSNKIAEDDNLSDEFLDDLLVLALFDCIIFLDNSQSINWDEDRSAERLIISETIVAVEATYDNTRAVRIEFLNGPFRGEKVSTPEELTQLLENIDNYGKTPLGTELEAKILKNYVYPKLEKGERFRPVLITVITDGDPQGEPRDAFKKKLQYCEALLRDKRKTNLIGDKHVLFQISRVGNDRRAASFIDDLRKDKDLKGVLHCTSYQNIDINPEADDPIDAYAPAIRRLAGAAFVGLERNEKGRFKFLDN</sequence>